<feature type="compositionally biased region" description="Basic and acidic residues" evidence="1">
    <location>
        <begin position="37"/>
        <end position="47"/>
    </location>
</feature>
<accession>A0A4Z2I4C2</accession>
<evidence type="ECO:0000256" key="1">
    <source>
        <dbReference type="SAM" id="MobiDB-lite"/>
    </source>
</evidence>
<proteinExistence type="predicted"/>
<feature type="compositionally biased region" description="Low complexity" evidence="1">
    <location>
        <begin position="20"/>
        <end position="36"/>
    </location>
</feature>
<evidence type="ECO:0000313" key="3">
    <source>
        <dbReference type="Proteomes" id="UP000314294"/>
    </source>
</evidence>
<dbReference type="Proteomes" id="UP000314294">
    <property type="component" value="Unassembled WGS sequence"/>
</dbReference>
<sequence length="110" mass="11465">MLTTILVSSHCTLRPTLRGPCCSSGSPCSPCSQGRPPRGEEGSERKGRPAAAGGGKGKGRAERRAAAPALAWGPESRRMKSSGGRMLSIGSTTSGRHTRMLKWFATGVLV</sequence>
<reference evidence="2 3" key="1">
    <citation type="submission" date="2019-03" db="EMBL/GenBank/DDBJ databases">
        <title>First draft genome of Liparis tanakae, snailfish: a comprehensive survey of snailfish specific genes.</title>
        <authorList>
            <person name="Kim W."/>
            <person name="Song I."/>
            <person name="Jeong J.-H."/>
            <person name="Kim D."/>
            <person name="Kim S."/>
            <person name="Ryu S."/>
            <person name="Song J.Y."/>
            <person name="Lee S.K."/>
        </authorList>
    </citation>
    <scope>NUCLEOTIDE SEQUENCE [LARGE SCALE GENOMIC DNA]</scope>
    <source>
        <tissue evidence="2">Muscle</tissue>
    </source>
</reference>
<gene>
    <name evidence="2" type="ORF">EYF80_016958</name>
</gene>
<protein>
    <submittedName>
        <fullName evidence="2">Uncharacterized protein</fullName>
    </submittedName>
</protein>
<keyword evidence="3" id="KW-1185">Reference proteome</keyword>
<comment type="caution">
    <text evidence="2">The sequence shown here is derived from an EMBL/GenBank/DDBJ whole genome shotgun (WGS) entry which is preliminary data.</text>
</comment>
<dbReference type="AlphaFoldDB" id="A0A4Z2I4C2"/>
<feature type="region of interest" description="Disordered" evidence="1">
    <location>
        <begin position="20"/>
        <end position="93"/>
    </location>
</feature>
<name>A0A4Z2I4C2_9TELE</name>
<dbReference type="EMBL" id="SRLO01000132">
    <property type="protein sequence ID" value="TNN72847.1"/>
    <property type="molecule type" value="Genomic_DNA"/>
</dbReference>
<organism evidence="2 3">
    <name type="scientific">Liparis tanakae</name>
    <name type="common">Tanaka's snailfish</name>
    <dbReference type="NCBI Taxonomy" id="230148"/>
    <lineage>
        <taxon>Eukaryota</taxon>
        <taxon>Metazoa</taxon>
        <taxon>Chordata</taxon>
        <taxon>Craniata</taxon>
        <taxon>Vertebrata</taxon>
        <taxon>Euteleostomi</taxon>
        <taxon>Actinopterygii</taxon>
        <taxon>Neopterygii</taxon>
        <taxon>Teleostei</taxon>
        <taxon>Neoteleostei</taxon>
        <taxon>Acanthomorphata</taxon>
        <taxon>Eupercaria</taxon>
        <taxon>Perciformes</taxon>
        <taxon>Cottioidei</taxon>
        <taxon>Cottales</taxon>
        <taxon>Liparidae</taxon>
        <taxon>Liparis</taxon>
    </lineage>
</organism>
<evidence type="ECO:0000313" key="2">
    <source>
        <dbReference type="EMBL" id="TNN72847.1"/>
    </source>
</evidence>